<dbReference type="AntiFam" id="ANF00178">
    <property type="entry name" value="Shadow ORF (opposite dhbF)"/>
</dbReference>
<accession>A0A5M9IUY0</accession>
<reference evidence="1 2" key="1">
    <citation type="journal article" date="2018" name="Plant Biotechnol. Rep.">
        <title>Diversity and antifungal activity of endophytic bacteria associated with Panax ginseng seedlings.</title>
        <authorList>
            <person name="Park J.M."/>
            <person name="Hong C.E."/>
            <person name="Jo S.H."/>
        </authorList>
    </citation>
    <scope>NUCLEOTIDE SEQUENCE [LARGE SCALE GENOMIC DNA]</scope>
    <source>
        <strain evidence="1 2">PgKB38</strain>
    </source>
</reference>
<dbReference type="Proteomes" id="UP000323425">
    <property type="component" value="Unassembled WGS sequence"/>
</dbReference>
<name>A0A5M9IUY0_9PSED</name>
<sequence>MAEQQRNATVFDHVGQAFLGVFGVQRYIGATGLEDRQQADHHVEGALDTNPHQHVRADALLAQGVGQLIGARVELRIGQGGGAEHQRRGIRRALHLVFDQVVHGTFSRVRRGGLVPGLHQQVLLVGGQHRQLTDALLTIGHHGLQQTDPVARHTGDGGRVEQVVGVSQRGMQGAGLFIGIKGQVELGGAALPLHQGQFQARGSADRGDVGHHRLVVVHHLEQRRMAEAALDLQGFYQAFERQLLVVLGAQGMLLDGVQQLGHAGLPGQLGAQHLGVDEEADQPFDFAAIAVGDGHADA</sequence>
<dbReference type="AlphaFoldDB" id="A0A5M9IUY0"/>
<proteinExistence type="predicted"/>
<protein>
    <submittedName>
        <fullName evidence="1">Uncharacterized protein</fullName>
    </submittedName>
</protein>
<comment type="caution">
    <text evidence="1">The sequence shown here is derived from an EMBL/GenBank/DDBJ whole genome shotgun (WGS) entry which is preliminary data.</text>
</comment>
<organism evidence="1 2">
    <name type="scientific">Pseudomonas extremaustralis</name>
    <dbReference type="NCBI Taxonomy" id="359110"/>
    <lineage>
        <taxon>Bacteria</taxon>
        <taxon>Pseudomonadati</taxon>
        <taxon>Pseudomonadota</taxon>
        <taxon>Gammaproteobacteria</taxon>
        <taxon>Pseudomonadales</taxon>
        <taxon>Pseudomonadaceae</taxon>
        <taxon>Pseudomonas</taxon>
    </lineage>
</organism>
<evidence type="ECO:0000313" key="2">
    <source>
        <dbReference type="Proteomes" id="UP000323425"/>
    </source>
</evidence>
<dbReference type="EMBL" id="VTFH01000002">
    <property type="protein sequence ID" value="KAA8559963.1"/>
    <property type="molecule type" value="Genomic_DNA"/>
</dbReference>
<gene>
    <name evidence="1" type="ORF">FX985_06346</name>
</gene>
<evidence type="ECO:0000313" key="1">
    <source>
        <dbReference type="EMBL" id="KAA8559963.1"/>
    </source>
</evidence>